<proteinExistence type="predicted"/>
<name>A0AAD7V2A6_9FUNG</name>
<dbReference type="EMBL" id="JARTCD010000027">
    <property type="protein sequence ID" value="KAJ8658029.1"/>
    <property type="molecule type" value="Genomic_DNA"/>
</dbReference>
<evidence type="ECO:0000313" key="3">
    <source>
        <dbReference type="Proteomes" id="UP001234581"/>
    </source>
</evidence>
<gene>
    <name evidence="2" type="ORF">O0I10_006300</name>
</gene>
<protein>
    <submittedName>
        <fullName evidence="2">Uncharacterized protein</fullName>
    </submittedName>
</protein>
<sequence length="76" mass="8738">MKSLLFATILIAVAIINSVSAFEYLKAAIYDEYHEKCTEAGQEKCSTVGYCVWTMVDEYYGSFPACIVDQKKYRRY</sequence>
<keyword evidence="1" id="KW-0732">Signal</keyword>
<dbReference type="GeneID" id="83213711"/>
<evidence type="ECO:0000256" key="1">
    <source>
        <dbReference type="SAM" id="SignalP"/>
    </source>
</evidence>
<feature type="chain" id="PRO_5042167274" evidence="1">
    <location>
        <begin position="22"/>
        <end position="76"/>
    </location>
</feature>
<keyword evidence="3" id="KW-1185">Reference proteome</keyword>
<organism evidence="2 3">
    <name type="scientific">Lichtheimia ornata</name>
    <dbReference type="NCBI Taxonomy" id="688661"/>
    <lineage>
        <taxon>Eukaryota</taxon>
        <taxon>Fungi</taxon>
        <taxon>Fungi incertae sedis</taxon>
        <taxon>Mucoromycota</taxon>
        <taxon>Mucoromycotina</taxon>
        <taxon>Mucoromycetes</taxon>
        <taxon>Mucorales</taxon>
        <taxon>Lichtheimiaceae</taxon>
        <taxon>Lichtheimia</taxon>
    </lineage>
</organism>
<comment type="caution">
    <text evidence="2">The sequence shown here is derived from an EMBL/GenBank/DDBJ whole genome shotgun (WGS) entry which is preliminary data.</text>
</comment>
<dbReference type="Proteomes" id="UP001234581">
    <property type="component" value="Unassembled WGS sequence"/>
</dbReference>
<accession>A0AAD7V2A6</accession>
<dbReference type="RefSeq" id="XP_058342942.1">
    <property type="nucleotide sequence ID" value="XM_058486330.1"/>
</dbReference>
<reference evidence="2 3" key="1">
    <citation type="submission" date="2023-03" db="EMBL/GenBank/DDBJ databases">
        <title>Genome sequence of Lichtheimia ornata CBS 291.66.</title>
        <authorList>
            <person name="Mohabir J.T."/>
            <person name="Shea T.P."/>
            <person name="Kurbessoian T."/>
            <person name="Berby B."/>
            <person name="Fontaine J."/>
            <person name="Livny J."/>
            <person name="Gnirke A."/>
            <person name="Stajich J.E."/>
            <person name="Cuomo C.A."/>
        </authorList>
    </citation>
    <scope>NUCLEOTIDE SEQUENCE [LARGE SCALE GENOMIC DNA]</scope>
    <source>
        <strain evidence="2">CBS 291.66</strain>
    </source>
</reference>
<evidence type="ECO:0000313" key="2">
    <source>
        <dbReference type="EMBL" id="KAJ8658029.1"/>
    </source>
</evidence>
<feature type="signal peptide" evidence="1">
    <location>
        <begin position="1"/>
        <end position="21"/>
    </location>
</feature>
<dbReference type="AlphaFoldDB" id="A0AAD7V2A6"/>